<keyword evidence="2" id="KW-1185">Reference proteome</keyword>
<dbReference type="PANTHER" id="PTHR33704">
    <property type="entry name" value="PROTEIN HEAT INTOLERANT 4-RELATED"/>
    <property type="match status" value="1"/>
</dbReference>
<dbReference type="PANTHER" id="PTHR33704:SF1">
    <property type="entry name" value="PROTEIN HEAT INTOLERANT 4-RELATED"/>
    <property type="match status" value="1"/>
</dbReference>
<dbReference type="InterPro" id="IPR039313">
    <property type="entry name" value="HIT4"/>
</dbReference>
<dbReference type="Gramene" id="Bo9g117440.1">
    <property type="protein sequence ID" value="Bo9g117440.1"/>
    <property type="gene ID" value="Bo9g117440"/>
</dbReference>
<reference evidence="1 2" key="1">
    <citation type="journal article" date="2014" name="Genome Biol.">
        <title>Transcriptome and methylome profiling reveals relics of genome dominance in the mesopolyploid Brassica oleracea.</title>
        <authorList>
            <person name="Parkin I.A."/>
            <person name="Koh C."/>
            <person name="Tang H."/>
            <person name="Robinson S.J."/>
            <person name="Kagale S."/>
            <person name="Clarke W.E."/>
            <person name="Town C.D."/>
            <person name="Nixon J."/>
            <person name="Krishnakumar V."/>
            <person name="Bidwell S.L."/>
            <person name="Denoeud F."/>
            <person name="Belcram H."/>
            <person name="Links M.G."/>
            <person name="Just J."/>
            <person name="Clarke C."/>
            <person name="Bender T."/>
            <person name="Huebert T."/>
            <person name="Mason A.S."/>
            <person name="Pires J.C."/>
            <person name="Barker G."/>
            <person name="Moore J."/>
            <person name="Walley P.G."/>
            <person name="Manoli S."/>
            <person name="Batley J."/>
            <person name="Edwards D."/>
            <person name="Nelson M.N."/>
            <person name="Wang X."/>
            <person name="Paterson A.H."/>
            <person name="King G."/>
            <person name="Bancroft I."/>
            <person name="Chalhoub B."/>
            <person name="Sharpe A.G."/>
        </authorList>
    </citation>
    <scope>NUCLEOTIDE SEQUENCE</scope>
    <source>
        <strain evidence="1 2">cv. TO1000</strain>
    </source>
</reference>
<dbReference type="AlphaFoldDB" id="A0A0D3EB12"/>
<dbReference type="Proteomes" id="UP000032141">
    <property type="component" value="Chromosome C9"/>
</dbReference>
<dbReference type="STRING" id="109376.A0A0D3EB12"/>
<reference evidence="1" key="2">
    <citation type="submission" date="2015-03" db="UniProtKB">
        <authorList>
            <consortium name="EnsemblPlants"/>
        </authorList>
    </citation>
    <scope>IDENTIFICATION</scope>
</reference>
<proteinExistence type="predicted"/>
<dbReference type="GO" id="GO:1900034">
    <property type="term" value="P:regulation of cellular response to heat"/>
    <property type="evidence" value="ECO:0007669"/>
    <property type="project" value="InterPro"/>
</dbReference>
<protein>
    <submittedName>
        <fullName evidence="1">Uncharacterized protein</fullName>
    </submittedName>
</protein>
<accession>A0A0D3EB12</accession>
<organism evidence="1 2">
    <name type="scientific">Brassica oleracea var. oleracea</name>
    <dbReference type="NCBI Taxonomy" id="109376"/>
    <lineage>
        <taxon>Eukaryota</taxon>
        <taxon>Viridiplantae</taxon>
        <taxon>Streptophyta</taxon>
        <taxon>Embryophyta</taxon>
        <taxon>Tracheophyta</taxon>
        <taxon>Spermatophyta</taxon>
        <taxon>Magnoliopsida</taxon>
        <taxon>eudicotyledons</taxon>
        <taxon>Gunneridae</taxon>
        <taxon>Pentapetalae</taxon>
        <taxon>rosids</taxon>
        <taxon>malvids</taxon>
        <taxon>Brassicales</taxon>
        <taxon>Brassicaceae</taxon>
        <taxon>Brassiceae</taxon>
        <taxon>Brassica</taxon>
    </lineage>
</organism>
<sequence>MESDKTTTRQRDRGVLKRRNNLQHCLDKDQEYFFVNVPTVVVIESNTEPSKELAIKSIQSATEEGTITMRTGWVPYIPLEERDRQVEQEFADAIFKFEGLSEELKDEFKELVEERVRVGKVAHQAARDRRAIERMRRLATRHASENMKLYKFYPQNSSDLATNMMKSPFIRDATGMLIKSFDMD</sequence>
<evidence type="ECO:0000313" key="1">
    <source>
        <dbReference type="EnsemblPlants" id="Bo9g117440.1"/>
    </source>
</evidence>
<dbReference type="EnsemblPlants" id="Bo9g117440.1">
    <property type="protein sequence ID" value="Bo9g117440.1"/>
    <property type="gene ID" value="Bo9g117440"/>
</dbReference>
<evidence type="ECO:0000313" key="2">
    <source>
        <dbReference type="Proteomes" id="UP000032141"/>
    </source>
</evidence>
<dbReference type="HOGENOM" id="CLU_1470192_0_0_1"/>
<name>A0A0D3EB12_BRAOL</name>